<evidence type="ECO:0000259" key="4">
    <source>
        <dbReference type="PROSITE" id="PS50072"/>
    </source>
</evidence>
<feature type="chain" id="PRO_5045847907" evidence="3">
    <location>
        <begin position="25"/>
        <end position="443"/>
    </location>
</feature>
<keyword evidence="5" id="KW-0413">Isomerase</keyword>
<dbReference type="GO" id="GO:0003755">
    <property type="term" value="F:peptidyl-prolyl cis-trans isomerase activity"/>
    <property type="evidence" value="ECO:0007669"/>
    <property type="project" value="UniProtKB-EC"/>
</dbReference>
<dbReference type="PROSITE" id="PS51257">
    <property type="entry name" value="PROKAR_LIPOPROTEIN"/>
    <property type="match status" value="1"/>
</dbReference>
<dbReference type="InterPro" id="IPR002130">
    <property type="entry name" value="Cyclophilin-type_PPIase_dom"/>
</dbReference>
<feature type="region of interest" description="Disordered" evidence="2">
    <location>
        <begin position="31"/>
        <end position="71"/>
    </location>
</feature>
<reference evidence="5 6" key="1">
    <citation type="submission" date="2024-09" db="EMBL/GenBank/DDBJ databases">
        <authorList>
            <person name="Sun Q."/>
            <person name="Mori K."/>
        </authorList>
    </citation>
    <scope>NUCLEOTIDE SEQUENCE [LARGE SCALE GENOMIC DNA]</scope>
    <source>
        <strain evidence="5 6">JCM 9626</strain>
    </source>
</reference>
<dbReference type="CDD" id="cd00317">
    <property type="entry name" value="cyclophilin"/>
    <property type="match status" value="2"/>
</dbReference>
<evidence type="ECO:0000256" key="3">
    <source>
        <dbReference type="SAM" id="SignalP"/>
    </source>
</evidence>
<evidence type="ECO:0000313" key="5">
    <source>
        <dbReference type="EMBL" id="MFB9314661.1"/>
    </source>
</evidence>
<sequence>MVKRRVSRPLGAAVLLVLALGGLAACGDDDGSAGPGGAATERTHAPQPTNPSGAACEYPAGGEAAKPADPPATTAAYSGTVDVTLKTSVGDLAATLDASTAPCTVNSFTSLASQGYFDGTSCHRLTTSGIFVLQCGDPTGSGSGGPGYTFGDELSGSETYPAGTLAMANAGPGTNGSQFFVVYADTDLPPSYTVFGSIDADSVATVAKVAKAGTDNANGDGDGAPKTKVNLEFVDVGKAGAAPSASPTATATSTEPAGACTYTSDGTGGSGSKPVDAPPADPTVKGLVKAVITTNVGRIPITLDATAAPCTVGSFVSLAEQKFYDGVPCHRLTTKGILVLQCGDPTGAGTGGPGYTFPDELTGSEKYTTGTLAMANSGPDTNGSQFFIVYGKTSLPASYTVFGTVSPAGLKVVDKVARAGVKGGGEDGAPQRAVKFTKVTVDD</sequence>
<dbReference type="RefSeq" id="WP_170215431.1">
    <property type="nucleotide sequence ID" value="NZ_JBHMDG010000024.1"/>
</dbReference>
<organism evidence="5 6">
    <name type="scientific">Nocardioides plantarum</name>
    <dbReference type="NCBI Taxonomy" id="29299"/>
    <lineage>
        <taxon>Bacteria</taxon>
        <taxon>Bacillati</taxon>
        <taxon>Actinomycetota</taxon>
        <taxon>Actinomycetes</taxon>
        <taxon>Propionibacteriales</taxon>
        <taxon>Nocardioidaceae</taxon>
        <taxon>Nocardioides</taxon>
    </lineage>
</organism>
<keyword evidence="3" id="KW-0732">Signal</keyword>
<dbReference type="Pfam" id="PF00160">
    <property type="entry name" value="Pro_isomerase"/>
    <property type="match status" value="2"/>
</dbReference>
<dbReference type="Proteomes" id="UP001589750">
    <property type="component" value="Unassembled WGS sequence"/>
</dbReference>
<keyword evidence="6" id="KW-1185">Reference proteome</keyword>
<feature type="domain" description="PPIase cyclophilin-type" evidence="4">
    <location>
        <begin position="294"/>
        <end position="441"/>
    </location>
</feature>
<comment type="caution">
    <text evidence="5">The sequence shown here is derived from an EMBL/GenBank/DDBJ whole genome shotgun (WGS) entry which is preliminary data.</text>
</comment>
<dbReference type="PANTHER" id="PTHR45625:SF3">
    <property type="entry name" value="PEPTIDYL-PROLYL CIS-TRANS ISOMERASE B-RELATED"/>
    <property type="match status" value="1"/>
</dbReference>
<dbReference type="InterPro" id="IPR029000">
    <property type="entry name" value="Cyclophilin-like_dom_sf"/>
</dbReference>
<evidence type="ECO:0000256" key="2">
    <source>
        <dbReference type="SAM" id="MobiDB-lite"/>
    </source>
</evidence>
<dbReference type="Gene3D" id="2.40.100.10">
    <property type="entry name" value="Cyclophilin-like"/>
    <property type="match status" value="2"/>
</dbReference>
<accession>A0ABV5KDD5</accession>
<proteinExistence type="predicted"/>
<protein>
    <submittedName>
        <fullName evidence="5">Peptidylprolyl isomerase</fullName>
        <ecNumber evidence="5">5.2.1.8</ecNumber>
    </submittedName>
</protein>
<gene>
    <name evidence="5" type="ORF">ACFFRI_16505</name>
</gene>
<evidence type="ECO:0000313" key="6">
    <source>
        <dbReference type="Proteomes" id="UP001589750"/>
    </source>
</evidence>
<name>A0ABV5KDD5_9ACTN</name>
<dbReference type="InterPro" id="IPR044666">
    <property type="entry name" value="Cyclophilin_A-like"/>
</dbReference>
<dbReference type="PANTHER" id="PTHR45625">
    <property type="entry name" value="PEPTIDYL-PROLYL CIS-TRANS ISOMERASE-RELATED"/>
    <property type="match status" value="1"/>
</dbReference>
<feature type="signal peptide" evidence="3">
    <location>
        <begin position="1"/>
        <end position="24"/>
    </location>
</feature>
<feature type="region of interest" description="Disordered" evidence="2">
    <location>
        <begin position="240"/>
        <end position="280"/>
    </location>
</feature>
<dbReference type="EMBL" id="JBHMDG010000024">
    <property type="protein sequence ID" value="MFB9314661.1"/>
    <property type="molecule type" value="Genomic_DNA"/>
</dbReference>
<feature type="compositionally biased region" description="Low complexity" evidence="2">
    <location>
        <begin position="240"/>
        <end position="265"/>
    </location>
</feature>
<feature type="domain" description="PPIase cyclophilin-type" evidence="4">
    <location>
        <begin position="87"/>
        <end position="236"/>
    </location>
</feature>
<dbReference type="SUPFAM" id="SSF50891">
    <property type="entry name" value="Cyclophilin-like"/>
    <property type="match status" value="2"/>
</dbReference>
<dbReference type="PROSITE" id="PS50072">
    <property type="entry name" value="CSA_PPIASE_2"/>
    <property type="match status" value="2"/>
</dbReference>
<dbReference type="EC" id="5.2.1.8" evidence="5"/>
<comment type="function">
    <text evidence="1">PPIases accelerate the folding of proteins. It catalyzes the cis-trans isomerization of proline imidic peptide bonds in oligopeptides.</text>
</comment>
<evidence type="ECO:0000256" key="1">
    <source>
        <dbReference type="ARBA" id="ARBA00002388"/>
    </source>
</evidence>
<dbReference type="PRINTS" id="PR00153">
    <property type="entry name" value="CSAPPISMRASE"/>
</dbReference>